<sequence length="295" mass="32807">MTLRQLLNIDPTNPKPLIAVPMTLGPSDKFGPFAQALDEQNPDLVEWRADYIVDAFSQDVIWQEVKAGAQAEVQAKEVSTLTQAKLMSELDTARAEFLENWPLMQVQIVKELVANAFQTVNNRPLILTYRSKAQGGMGELDEPAIASFLVTALKAGFHFAAVDLEDSMDEGLKAKVIEAAEKVKTPVILSYHDWQNTPKDLADIVKKMSQEAVQVLKLAVMPENEKDVDFVLETCQQMNQQVDQDLIMIAMGGLGERSRIEGYRYGSQLTFASLGKKYESASGQLTVKDLLRAWS</sequence>
<organism evidence="6 7">
    <name type="scientific">Eupransor demetentiae</name>
    <dbReference type="NCBI Taxonomy" id="3109584"/>
    <lineage>
        <taxon>Bacteria</taxon>
        <taxon>Bacillati</taxon>
        <taxon>Bacillota</taxon>
        <taxon>Bacilli</taxon>
        <taxon>Lactobacillales</taxon>
        <taxon>Lactobacillaceae</taxon>
        <taxon>Eupransor</taxon>
    </lineage>
</organism>
<dbReference type="InterPro" id="IPR013785">
    <property type="entry name" value="Aldolase_TIM"/>
</dbReference>
<dbReference type="PANTHER" id="PTHR43699:SF1">
    <property type="entry name" value="3-DEHYDROQUINATE DEHYDRATASE"/>
    <property type="match status" value="1"/>
</dbReference>
<dbReference type="SUPFAM" id="SSF51569">
    <property type="entry name" value="Aldolase"/>
    <property type="match status" value="1"/>
</dbReference>
<evidence type="ECO:0000256" key="2">
    <source>
        <dbReference type="ARBA" id="ARBA00012060"/>
    </source>
</evidence>
<keyword evidence="3" id="KW-0057">Aromatic amino acid biosynthesis</keyword>
<dbReference type="PANTHER" id="PTHR43699">
    <property type="entry name" value="3-DEHYDROQUINATE DEHYDRATASE"/>
    <property type="match status" value="1"/>
</dbReference>
<comment type="catalytic activity">
    <reaction evidence="1">
        <text>3-dehydroquinate = 3-dehydroshikimate + H2O</text>
        <dbReference type="Rhea" id="RHEA:21096"/>
        <dbReference type="ChEBI" id="CHEBI:15377"/>
        <dbReference type="ChEBI" id="CHEBI:16630"/>
        <dbReference type="ChEBI" id="CHEBI:32364"/>
        <dbReference type="EC" id="4.2.1.10"/>
    </reaction>
</comment>
<evidence type="ECO:0000313" key="6">
    <source>
        <dbReference type="EMBL" id="CAK8053828.1"/>
    </source>
</evidence>
<dbReference type="EC" id="4.2.1.10" evidence="2"/>
<dbReference type="Proteomes" id="UP001314241">
    <property type="component" value="Unassembled WGS sequence"/>
</dbReference>
<protein>
    <recommendedName>
        <fullName evidence="2">3-dehydroquinate dehydratase</fullName>
        <ecNumber evidence="2">4.2.1.10</ecNumber>
    </recommendedName>
</protein>
<evidence type="ECO:0000256" key="4">
    <source>
        <dbReference type="ARBA" id="ARBA00023239"/>
    </source>
</evidence>
<comment type="caution">
    <text evidence="6">The sequence shown here is derived from an EMBL/GenBank/DDBJ whole genome shotgun (WGS) entry which is preliminary data.</text>
</comment>
<dbReference type="InterPro" id="IPR001381">
    <property type="entry name" value="DHquinase_I"/>
</dbReference>
<evidence type="ECO:0000313" key="7">
    <source>
        <dbReference type="Proteomes" id="UP001314241"/>
    </source>
</evidence>
<keyword evidence="4 6" id="KW-0456">Lyase</keyword>
<dbReference type="EMBL" id="CAWVOH010000001">
    <property type="protein sequence ID" value="CAK8053828.1"/>
    <property type="molecule type" value="Genomic_DNA"/>
</dbReference>
<dbReference type="RefSeq" id="WP_349641377.1">
    <property type="nucleotide sequence ID" value="NZ_CAWVOH010000001.1"/>
</dbReference>
<accession>A0ABM9N3U6</accession>
<dbReference type="Gene3D" id="3.20.20.70">
    <property type="entry name" value="Aldolase class I"/>
    <property type="match status" value="1"/>
</dbReference>
<evidence type="ECO:0000256" key="5">
    <source>
        <dbReference type="ARBA" id="ARBA00023270"/>
    </source>
</evidence>
<name>A0ABM9N3U6_9LACO</name>
<proteinExistence type="predicted"/>
<keyword evidence="7" id="KW-1185">Reference proteome</keyword>
<dbReference type="Pfam" id="PF01487">
    <property type="entry name" value="DHquinase_I"/>
    <property type="match status" value="1"/>
</dbReference>
<keyword evidence="3" id="KW-0028">Amino-acid biosynthesis</keyword>
<gene>
    <name evidence="6" type="ORF">R54876_GBNLAHCA_00387</name>
</gene>
<dbReference type="CDD" id="cd00502">
    <property type="entry name" value="DHQase_I"/>
    <property type="match status" value="1"/>
</dbReference>
<dbReference type="InterPro" id="IPR050146">
    <property type="entry name" value="Type-I_3-dehydroquinase"/>
</dbReference>
<evidence type="ECO:0000256" key="1">
    <source>
        <dbReference type="ARBA" id="ARBA00001864"/>
    </source>
</evidence>
<dbReference type="GO" id="GO:0003855">
    <property type="term" value="F:3-dehydroquinate dehydratase activity"/>
    <property type="evidence" value="ECO:0007669"/>
    <property type="project" value="UniProtKB-EC"/>
</dbReference>
<evidence type="ECO:0000256" key="3">
    <source>
        <dbReference type="ARBA" id="ARBA00023141"/>
    </source>
</evidence>
<reference evidence="6 7" key="1">
    <citation type="submission" date="2024-01" db="EMBL/GenBank/DDBJ databases">
        <authorList>
            <person name="Botero Cardona J."/>
        </authorList>
    </citation>
    <scope>NUCLEOTIDE SEQUENCE [LARGE SCALE GENOMIC DNA]</scope>
    <source>
        <strain evidence="6 7">LMG 33000</strain>
    </source>
</reference>
<keyword evidence="5" id="KW-0704">Schiff base</keyword>